<reference evidence="2" key="1">
    <citation type="journal article" date="2021" name="PeerJ">
        <title>Extensive microbial diversity within the chicken gut microbiome revealed by metagenomics and culture.</title>
        <authorList>
            <person name="Gilroy R."/>
            <person name="Ravi A."/>
            <person name="Getino M."/>
            <person name="Pursley I."/>
            <person name="Horton D.L."/>
            <person name="Alikhan N.F."/>
            <person name="Baker D."/>
            <person name="Gharbi K."/>
            <person name="Hall N."/>
            <person name="Watson M."/>
            <person name="Adriaenssens E.M."/>
            <person name="Foster-Nyarko E."/>
            <person name="Jarju S."/>
            <person name="Secka A."/>
            <person name="Antonio M."/>
            <person name="Oren A."/>
            <person name="Chaudhuri R.R."/>
            <person name="La Ragione R."/>
            <person name="Hildebrand F."/>
            <person name="Pallen M.J."/>
        </authorList>
    </citation>
    <scope>NUCLEOTIDE SEQUENCE</scope>
    <source>
        <strain evidence="2">ChiBcec16_6824</strain>
    </source>
</reference>
<evidence type="ECO:0000313" key="3">
    <source>
        <dbReference type="Proteomes" id="UP000823868"/>
    </source>
</evidence>
<dbReference type="Pfam" id="PF11335">
    <property type="entry name" value="DUF3137"/>
    <property type="match status" value="1"/>
</dbReference>
<dbReference type="EMBL" id="DXDX01000218">
    <property type="protein sequence ID" value="HIY22664.1"/>
    <property type="molecule type" value="Genomic_DNA"/>
</dbReference>
<dbReference type="AlphaFoldDB" id="A0A9D1YAE4"/>
<keyword evidence="1" id="KW-0472">Membrane</keyword>
<sequence>MDLLLQNISTVKLEKMRQKIVKVHKRLFRLPVIVFALLMVWTVVINWISLSALFSGNWTGGARMGAILYLIGQVMMNLTVSCVVFLFYYILVWHRQYQHFNFTFKNKYVLQTLLELPGFADLRYESAKAQFSFDEIQAIHLIPPGEKGFFQSTDQLSGTLDQVRFCAGNVVTEERSVFQGRRTLPDTRFSGQVIAFSQFDNRKISDGCLQILPKQALKYMKKQTAPYPVETESVAFHQKFAVFAEDPHNAFYILTPQVMEQILAFAEFAQEPVYLVFCGSSLHVAIQQFRNPFGALVDIPVEEQRKRIVQDSELMRRARDILIQIPRESNSAE</sequence>
<reference evidence="2" key="2">
    <citation type="submission" date="2021-04" db="EMBL/GenBank/DDBJ databases">
        <authorList>
            <person name="Gilroy R."/>
        </authorList>
    </citation>
    <scope>NUCLEOTIDE SEQUENCE</scope>
    <source>
        <strain evidence="2">ChiBcec16_6824</strain>
    </source>
</reference>
<organism evidence="2 3">
    <name type="scientific">Candidatus Flavonifractor merdigallinarum</name>
    <dbReference type="NCBI Taxonomy" id="2838589"/>
    <lineage>
        <taxon>Bacteria</taxon>
        <taxon>Bacillati</taxon>
        <taxon>Bacillota</taxon>
        <taxon>Clostridia</taxon>
        <taxon>Eubacteriales</taxon>
        <taxon>Oscillospiraceae</taxon>
        <taxon>Flavonifractor</taxon>
    </lineage>
</organism>
<keyword evidence="1" id="KW-0812">Transmembrane</keyword>
<gene>
    <name evidence="2" type="ORF">H9841_12295</name>
</gene>
<dbReference type="Proteomes" id="UP000823868">
    <property type="component" value="Unassembled WGS sequence"/>
</dbReference>
<comment type="caution">
    <text evidence="2">The sequence shown here is derived from an EMBL/GenBank/DDBJ whole genome shotgun (WGS) entry which is preliminary data.</text>
</comment>
<feature type="transmembrane region" description="Helical" evidence="1">
    <location>
        <begin position="66"/>
        <end position="91"/>
    </location>
</feature>
<keyword evidence="1" id="KW-1133">Transmembrane helix</keyword>
<proteinExistence type="predicted"/>
<evidence type="ECO:0000256" key="1">
    <source>
        <dbReference type="SAM" id="Phobius"/>
    </source>
</evidence>
<feature type="transmembrane region" description="Helical" evidence="1">
    <location>
        <begin position="27"/>
        <end position="54"/>
    </location>
</feature>
<dbReference type="InterPro" id="IPR021484">
    <property type="entry name" value="DUF3137"/>
</dbReference>
<evidence type="ECO:0000313" key="2">
    <source>
        <dbReference type="EMBL" id="HIY22664.1"/>
    </source>
</evidence>
<name>A0A9D1YAE4_9FIRM</name>
<protein>
    <submittedName>
        <fullName evidence="2">DUF3137 domain-containing protein</fullName>
    </submittedName>
</protein>
<accession>A0A9D1YAE4</accession>